<sequence>MFVPGSGTGHGVGAALNVHEGPQSISYRYGNLTALQKGMIVSNEPGYYEDNSFGIRIENLLLVKEVNLANSFGGISYLGFEKLTFVPIQFRESLLTYPCYHLRR</sequence>
<evidence type="ECO:0000259" key="1">
    <source>
        <dbReference type="Pfam" id="PF00557"/>
    </source>
</evidence>
<keyword evidence="3" id="KW-1185">Reference proteome</keyword>
<reference evidence="3" key="1">
    <citation type="journal article" date="2014" name="Science">
        <title>Ancient hybridizations among the ancestral genomes of bread wheat.</title>
        <authorList>
            <consortium name="International Wheat Genome Sequencing Consortium,"/>
            <person name="Marcussen T."/>
            <person name="Sandve S.R."/>
            <person name="Heier L."/>
            <person name="Spannagl M."/>
            <person name="Pfeifer M."/>
            <person name="Jakobsen K.S."/>
            <person name="Wulff B.B."/>
            <person name="Steuernagel B."/>
            <person name="Mayer K.F."/>
            <person name="Olsen O.A."/>
        </authorList>
    </citation>
    <scope>NUCLEOTIDE SEQUENCE [LARGE SCALE GENOMIC DNA]</scope>
    <source>
        <strain evidence="3">cv. AL8/78</strain>
    </source>
</reference>
<dbReference type="EnsemblPlants" id="AET1Gv20409200.16">
    <property type="protein sequence ID" value="AET1Gv20409200.16"/>
    <property type="gene ID" value="AET1Gv20409200"/>
</dbReference>
<dbReference type="InterPro" id="IPR036005">
    <property type="entry name" value="Creatinase/aminopeptidase-like"/>
</dbReference>
<feature type="domain" description="Peptidase M24" evidence="1">
    <location>
        <begin position="6"/>
        <end position="65"/>
    </location>
</feature>
<accession>A0A452YGQ3</accession>
<evidence type="ECO:0000313" key="3">
    <source>
        <dbReference type="Proteomes" id="UP000015105"/>
    </source>
</evidence>
<dbReference type="AlphaFoldDB" id="A0A452YGQ3"/>
<proteinExistence type="predicted"/>
<reference evidence="2" key="5">
    <citation type="journal article" date="2021" name="G3 (Bethesda)">
        <title>Aegilops tauschii genome assembly Aet v5.0 features greater sequence contiguity and improved annotation.</title>
        <authorList>
            <person name="Wang L."/>
            <person name="Zhu T."/>
            <person name="Rodriguez J.C."/>
            <person name="Deal K.R."/>
            <person name="Dubcovsky J."/>
            <person name="McGuire P.E."/>
            <person name="Lux T."/>
            <person name="Spannagl M."/>
            <person name="Mayer K.F.X."/>
            <person name="Baldrich P."/>
            <person name="Meyers B.C."/>
            <person name="Huo N."/>
            <person name="Gu Y.Q."/>
            <person name="Zhou H."/>
            <person name="Devos K.M."/>
            <person name="Bennetzen J.L."/>
            <person name="Unver T."/>
            <person name="Budak H."/>
            <person name="Gulick P.J."/>
            <person name="Galiba G."/>
            <person name="Kalapos B."/>
            <person name="Nelson D.R."/>
            <person name="Li P."/>
            <person name="You F.M."/>
            <person name="Luo M.C."/>
            <person name="Dvorak J."/>
        </authorList>
    </citation>
    <scope>NUCLEOTIDE SEQUENCE [LARGE SCALE GENOMIC DNA]</scope>
    <source>
        <strain evidence="2">cv. AL8/78</strain>
    </source>
</reference>
<name>A0A452YGQ3_AEGTS</name>
<reference evidence="2" key="3">
    <citation type="journal article" date="2017" name="Nature">
        <title>Genome sequence of the progenitor of the wheat D genome Aegilops tauschii.</title>
        <authorList>
            <person name="Luo M.C."/>
            <person name="Gu Y.Q."/>
            <person name="Puiu D."/>
            <person name="Wang H."/>
            <person name="Twardziok S.O."/>
            <person name="Deal K.R."/>
            <person name="Huo N."/>
            <person name="Zhu T."/>
            <person name="Wang L."/>
            <person name="Wang Y."/>
            <person name="McGuire P.E."/>
            <person name="Liu S."/>
            <person name="Long H."/>
            <person name="Ramasamy R.K."/>
            <person name="Rodriguez J.C."/>
            <person name="Van S.L."/>
            <person name="Yuan L."/>
            <person name="Wang Z."/>
            <person name="Xia Z."/>
            <person name="Xiao L."/>
            <person name="Anderson O.D."/>
            <person name="Ouyang S."/>
            <person name="Liang Y."/>
            <person name="Zimin A.V."/>
            <person name="Pertea G."/>
            <person name="Qi P."/>
            <person name="Bennetzen J.L."/>
            <person name="Dai X."/>
            <person name="Dawson M.W."/>
            <person name="Muller H.G."/>
            <person name="Kugler K."/>
            <person name="Rivarola-Duarte L."/>
            <person name="Spannagl M."/>
            <person name="Mayer K.F.X."/>
            <person name="Lu F.H."/>
            <person name="Bevan M.W."/>
            <person name="Leroy P."/>
            <person name="Li P."/>
            <person name="You F.M."/>
            <person name="Sun Q."/>
            <person name="Liu Z."/>
            <person name="Lyons E."/>
            <person name="Wicker T."/>
            <person name="Salzberg S.L."/>
            <person name="Devos K.M."/>
            <person name="Dvorak J."/>
        </authorList>
    </citation>
    <scope>NUCLEOTIDE SEQUENCE [LARGE SCALE GENOMIC DNA]</scope>
    <source>
        <strain evidence="2">cv. AL8/78</strain>
    </source>
</reference>
<protein>
    <recommendedName>
        <fullName evidence="1">Peptidase M24 domain-containing protein</fullName>
    </recommendedName>
</protein>
<dbReference type="Gramene" id="AET1Gv20409200.16">
    <property type="protein sequence ID" value="AET1Gv20409200.16"/>
    <property type="gene ID" value="AET1Gv20409200"/>
</dbReference>
<organism evidence="2 3">
    <name type="scientific">Aegilops tauschii subsp. strangulata</name>
    <name type="common">Goatgrass</name>
    <dbReference type="NCBI Taxonomy" id="200361"/>
    <lineage>
        <taxon>Eukaryota</taxon>
        <taxon>Viridiplantae</taxon>
        <taxon>Streptophyta</taxon>
        <taxon>Embryophyta</taxon>
        <taxon>Tracheophyta</taxon>
        <taxon>Spermatophyta</taxon>
        <taxon>Magnoliopsida</taxon>
        <taxon>Liliopsida</taxon>
        <taxon>Poales</taxon>
        <taxon>Poaceae</taxon>
        <taxon>BOP clade</taxon>
        <taxon>Pooideae</taxon>
        <taxon>Triticodae</taxon>
        <taxon>Triticeae</taxon>
        <taxon>Triticinae</taxon>
        <taxon>Aegilops</taxon>
    </lineage>
</organism>
<reference evidence="3" key="2">
    <citation type="journal article" date="2017" name="Nat. Plants">
        <title>The Aegilops tauschii genome reveals multiple impacts of transposons.</title>
        <authorList>
            <person name="Zhao G."/>
            <person name="Zou C."/>
            <person name="Li K."/>
            <person name="Wang K."/>
            <person name="Li T."/>
            <person name="Gao L."/>
            <person name="Zhang X."/>
            <person name="Wang H."/>
            <person name="Yang Z."/>
            <person name="Liu X."/>
            <person name="Jiang W."/>
            <person name="Mao L."/>
            <person name="Kong X."/>
            <person name="Jiao Y."/>
            <person name="Jia J."/>
        </authorList>
    </citation>
    <scope>NUCLEOTIDE SEQUENCE [LARGE SCALE GENOMIC DNA]</scope>
    <source>
        <strain evidence="3">cv. AL8/78</strain>
    </source>
</reference>
<reference evidence="2" key="4">
    <citation type="submission" date="2019-03" db="UniProtKB">
        <authorList>
            <consortium name="EnsemblPlants"/>
        </authorList>
    </citation>
    <scope>IDENTIFICATION</scope>
</reference>
<dbReference type="PANTHER" id="PTHR43763:SF6">
    <property type="entry name" value="XAA-PRO AMINOPEPTIDASE 1"/>
    <property type="match status" value="1"/>
</dbReference>
<evidence type="ECO:0000313" key="2">
    <source>
        <dbReference type="EnsemblPlants" id="AET1Gv20409200.16"/>
    </source>
</evidence>
<dbReference type="Proteomes" id="UP000015105">
    <property type="component" value="Chromosome 1D"/>
</dbReference>
<dbReference type="InterPro" id="IPR050422">
    <property type="entry name" value="X-Pro_aminopeptidase_P"/>
</dbReference>
<dbReference type="PANTHER" id="PTHR43763">
    <property type="entry name" value="XAA-PRO AMINOPEPTIDASE 1"/>
    <property type="match status" value="1"/>
</dbReference>
<dbReference type="Gene3D" id="3.90.230.10">
    <property type="entry name" value="Creatinase/methionine aminopeptidase superfamily"/>
    <property type="match status" value="1"/>
</dbReference>
<dbReference type="InterPro" id="IPR000994">
    <property type="entry name" value="Pept_M24"/>
</dbReference>
<dbReference type="SUPFAM" id="SSF55920">
    <property type="entry name" value="Creatinase/aminopeptidase"/>
    <property type="match status" value="1"/>
</dbReference>
<dbReference type="Pfam" id="PF00557">
    <property type="entry name" value="Peptidase_M24"/>
    <property type="match status" value="1"/>
</dbReference>